<feature type="region of interest" description="Disordered" evidence="1">
    <location>
        <begin position="559"/>
        <end position="611"/>
    </location>
</feature>
<dbReference type="OrthoDB" id="4081733at2759"/>
<dbReference type="eggNOG" id="ENOG502R9W7">
    <property type="taxonomic scope" value="Eukaryota"/>
</dbReference>
<proteinExistence type="predicted"/>
<feature type="compositionally biased region" description="Basic and acidic residues" evidence="1">
    <location>
        <begin position="206"/>
        <end position="228"/>
    </location>
</feature>
<feature type="compositionally biased region" description="Polar residues" evidence="1">
    <location>
        <begin position="528"/>
        <end position="539"/>
    </location>
</feature>
<feature type="region of interest" description="Disordered" evidence="1">
    <location>
        <begin position="1"/>
        <end position="284"/>
    </location>
</feature>
<feature type="compositionally biased region" description="Polar residues" evidence="1">
    <location>
        <begin position="591"/>
        <end position="611"/>
    </location>
</feature>
<dbReference type="InParanoid" id="G3ASP2"/>
<evidence type="ECO:0008006" key="4">
    <source>
        <dbReference type="Google" id="ProtNLM"/>
    </source>
</evidence>
<feature type="compositionally biased region" description="Basic and acidic residues" evidence="1">
    <location>
        <begin position="420"/>
        <end position="436"/>
    </location>
</feature>
<dbReference type="OMA" id="GIQTWIN"/>
<protein>
    <recommendedName>
        <fullName evidence="4">Protein FYV8</fullName>
    </recommendedName>
</protein>
<dbReference type="KEGG" id="spaa:SPAPADRAFT_51937"/>
<feature type="compositionally biased region" description="Polar residues" evidence="1">
    <location>
        <begin position="1"/>
        <end position="13"/>
    </location>
</feature>
<feature type="compositionally biased region" description="Pro residues" evidence="1">
    <location>
        <begin position="121"/>
        <end position="130"/>
    </location>
</feature>
<name>G3ASP2_SPAPN</name>
<feature type="compositionally biased region" description="Polar residues" evidence="1">
    <location>
        <begin position="195"/>
        <end position="205"/>
    </location>
</feature>
<accession>G3ASP2</accession>
<feature type="compositionally biased region" description="Basic and acidic residues" evidence="1">
    <location>
        <begin position="172"/>
        <end position="185"/>
    </location>
</feature>
<feature type="compositionally biased region" description="Basic and acidic residues" evidence="1">
    <location>
        <begin position="97"/>
        <end position="109"/>
    </location>
</feature>
<dbReference type="HOGENOM" id="CLU_015976_0_0_1"/>
<reference evidence="2 3" key="1">
    <citation type="journal article" date="2011" name="Proc. Natl. Acad. Sci. U.S.A.">
        <title>Comparative genomics of xylose-fermenting fungi for enhanced biofuel production.</title>
        <authorList>
            <person name="Wohlbach D.J."/>
            <person name="Kuo A."/>
            <person name="Sato T.K."/>
            <person name="Potts K.M."/>
            <person name="Salamov A.A."/>
            <person name="LaButti K.M."/>
            <person name="Sun H."/>
            <person name="Clum A."/>
            <person name="Pangilinan J.L."/>
            <person name="Lindquist E.A."/>
            <person name="Lucas S."/>
            <person name="Lapidus A."/>
            <person name="Jin M."/>
            <person name="Gunawan C."/>
            <person name="Balan V."/>
            <person name="Dale B.E."/>
            <person name="Jeffries T.W."/>
            <person name="Zinkel R."/>
            <person name="Barry K.W."/>
            <person name="Grigoriev I.V."/>
            <person name="Gasch A.P."/>
        </authorList>
    </citation>
    <scope>NUCLEOTIDE SEQUENCE [LARGE SCALE GENOMIC DNA]</scope>
    <source>
        <strain evidence="3">NRRL Y-27907 / 11-Y1</strain>
    </source>
</reference>
<feature type="region of interest" description="Disordered" evidence="1">
    <location>
        <begin position="344"/>
        <end position="539"/>
    </location>
</feature>
<feature type="compositionally biased region" description="Basic and acidic residues" evidence="1">
    <location>
        <begin position="366"/>
        <end position="375"/>
    </location>
</feature>
<feature type="compositionally biased region" description="Basic and acidic residues" evidence="1">
    <location>
        <begin position="72"/>
        <end position="88"/>
    </location>
</feature>
<evidence type="ECO:0000313" key="2">
    <source>
        <dbReference type="EMBL" id="EGW30728.1"/>
    </source>
</evidence>
<dbReference type="Proteomes" id="UP000000709">
    <property type="component" value="Unassembled WGS sequence"/>
</dbReference>
<sequence length="746" mass="83818">MTDQFGRQKSTRWQKAVPTYGDYDDAYGGYDDYEDDDVDHEQQRQQPIPQKFELPQNLPPLPNLKQAVQEQAKPEELVLSVDRMKPEYDSSDDEFEDVKQTHEDTHEPEDIATTTEAESVAPPPPPPPPQQQQQEEEEEEAHTPVEASPQEKEPLSEESLNFQSLSPITTDHNIEQTILDRDFRKQLYQPPDTPMSETSFQSDYSIQKETELNLKVRGHDDSYEERSDSFVPDVVPPAEPEPFVLSIDKKKYDSSSDDDDDDDDDWGYNSQHSSNLDAPADTRKDSIDELIKDIHASTIDQSESSSNLARDSSFGIYASYINYSNDDQTSPIRPLSTARLEEHGEYMNTLSSRKPSVRKPPMVKSDTLDSSKLREIISPLEQSESVSDRSAHEEDELRPEESGLHASASTGSLSTGKLSVEPDNKDLSNGDIERDMFAPPAPLKTDSRRVSTISNATFNLGGWTPNTDNFRNQFVNYNDDNSIREEEEEEEKSNTSSISVPETVDASLPKVDETIDEEDDEPDVYSPSPVNETQSMNPTIMTSTTVDSVLKEHQYSQPLFKEEKLTPGASTDNLPPKYTSMLSPKEEKQFLSPTKENNRLSDISAVSTETDSQRKSVSSGLSAETVPTFVPAKYPVYDWKKITAISQPIDRIAALKDAQQKEAEYDTGLQNWLMATLKQVDPDQHIHIGKIATDAYQNAAHSEIRRHGSILSKVSIVKDTGAHASNFGKKLFSRSKKFMRSASEAK</sequence>
<keyword evidence="3" id="KW-1185">Reference proteome</keyword>
<organism evidence="3">
    <name type="scientific">Spathaspora passalidarum (strain NRRL Y-27907 / 11-Y1)</name>
    <dbReference type="NCBI Taxonomy" id="619300"/>
    <lineage>
        <taxon>Eukaryota</taxon>
        <taxon>Fungi</taxon>
        <taxon>Dikarya</taxon>
        <taxon>Ascomycota</taxon>
        <taxon>Saccharomycotina</taxon>
        <taxon>Pichiomycetes</taxon>
        <taxon>Debaryomycetaceae</taxon>
        <taxon>Spathaspora</taxon>
    </lineage>
</organism>
<feature type="compositionally biased region" description="Polar residues" evidence="1">
    <location>
        <begin position="407"/>
        <end position="417"/>
    </location>
</feature>
<feature type="compositionally biased region" description="Polar residues" evidence="1">
    <location>
        <begin position="450"/>
        <end position="480"/>
    </location>
</feature>
<dbReference type="AlphaFoldDB" id="G3ASP2"/>
<evidence type="ECO:0000256" key="1">
    <source>
        <dbReference type="SAM" id="MobiDB-lite"/>
    </source>
</evidence>
<feature type="compositionally biased region" description="Polar residues" evidence="1">
    <location>
        <begin position="158"/>
        <end position="171"/>
    </location>
</feature>
<feature type="compositionally biased region" description="Acidic residues" evidence="1">
    <location>
        <begin position="514"/>
        <end position="523"/>
    </location>
</feature>
<evidence type="ECO:0000313" key="3">
    <source>
        <dbReference type="Proteomes" id="UP000000709"/>
    </source>
</evidence>
<dbReference type="RefSeq" id="XP_007376761.1">
    <property type="nucleotide sequence ID" value="XM_007376699.1"/>
</dbReference>
<dbReference type="EMBL" id="GL996504">
    <property type="protein sequence ID" value="EGW30728.1"/>
    <property type="molecule type" value="Genomic_DNA"/>
</dbReference>
<dbReference type="GeneID" id="18871611"/>
<gene>
    <name evidence="2" type="ORF">SPAPADRAFT_51937</name>
</gene>
<feature type="compositionally biased region" description="Acidic residues" evidence="1">
    <location>
        <begin position="255"/>
        <end position="266"/>
    </location>
</feature>